<evidence type="ECO:0000313" key="9">
    <source>
        <dbReference type="EMBL" id="SEL57992.1"/>
    </source>
</evidence>
<keyword evidence="3 6" id="KW-0813">Transport</keyword>
<dbReference type="InterPro" id="IPR006129">
    <property type="entry name" value="AdhesinB"/>
</dbReference>
<gene>
    <name evidence="9" type="ORF">SAMN05444515_12211</name>
</gene>
<sequence length="302" mass="32776">MGYIRIVVLLVLALGAVSPLAANEAPRVVATFSVLGDLAQRVAGEDARVDVLTPVGAEVHDWELTPDNFKALEKADLVLYNGYMLEQWMGQVRATTVRDTPVVAVAEQSGVETQPIMVGDFEGDPDPHLWMDPRNAAAYGHVIAQALGAVDPQRSEAFTARAQALEADLEALHKEIQEALSVIPEGHRLLVTSEAAFIYFGAAYDLRHDGIWGNNAETEGSPRQIMRVVDRVREQSPKAIFWESTISDRHVRSVAEDAGVTVAGPLYVDSVGQPGSGAGDYFAMMRHNKVLLKDHLGGGRDE</sequence>
<dbReference type="AlphaFoldDB" id="A0A1H7RCX9"/>
<dbReference type="GO" id="GO:0007155">
    <property type="term" value="P:cell adhesion"/>
    <property type="evidence" value="ECO:0007669"/>
    <property type="project" value="InterPro"/>
</dbReference>
<dbReference type="PANTHER" id="PTHR42953">
    <property type="entry name" value="HIGH-AFFINITY ZINC UPTAKE SYSTEM PROTEIN ZNUA-RELATED"/>
    <property type="match status" value="1"/>
</dbReference>
<name>A0A1H7RCX9_9GAMM</name>
<evidence type="ECO:0000256" key="6">
    <source>
        <dbReference type="RuleBase" id="RU003512"/>
    </source>
</evidence>
<feature type="signal peptide" evidence="8">
    <location>
        <begin position="1"/>
        <end position="21"/>
    </location>
</feature>
<accession>A0A1H7RCX9</accession>
<comment type="similarity">
    <text evidence="2 6">Belongs to the bacterial solute-binding protein 9 family.</text>
</comment>
<evidence type="ECO:0000256" key="3">
    <source>
        <dbReference type="ARBA" id="ARBA00022448"/>
    </source>
</evidence>
<dbReference type="Pfam" id="PF01297">
    <property type="entry name" value="ZnuA"/>
    <property type="match status" value="1"/>
</dbReference>
<dbReference type="PRINTS" id="PR00690">
    <property type="entry name" value="ADHESNFAMILY"/>
</dbReference>
<dbReference type="GO" id="GO:0030313">
    <property type="term" value="C:cell envelope"/>
    <property type="evidence" value="ECO:0007669"/>
    <property type="project" value="UniProtKB-SubCell"/>
</dbReference>
<reference evidence="10" key="1">
    <citation type="submission" date="2016-10" db="EMBL/GenBank/DDBJ databases">
        <authorList>
            <person name="Varghese N."/>
            <person name="Submissions S."/>
        </authorList>
    </citation>
    <scope>NUCLEOTIDE SEQUENCE [LARGE SCALE GENOMIC DNA]</scope>
    <source>
        <strain evidence="10">DSM 241</strain>
    </source>
</reference>
<feature type="coiled-coil region" evidence="7">
    <location>
        <begin position="155"/>
        <end position="182"/>
    </location>
</feature>
<dbReference type="RefSeq" id="WP_090255543.1">
    <property type="nucleotide sequence ID" value="NZ_FOAA01000022.1"/>
</dbReference>
<dbReference type="EMBL" id="FOAA01000022">
    <property type="protein sequence ID" value="SEL57992.1"/>
    <property type="molecule type" value="Genomic_DNA"/>
</dbReference>
<evidence type="ECO:0000256" key="7">
    <source>
        <dbReference type="SAM" id="Coils"/>
    </source>
</evidence>
<dbReference type="Proteomes" id="UP000199256">
    <property type="component" value="Unassembled WGS sequence"/>
</dbReference>
<dbReference type="STRING" id="1396821.SAMN05444515_12211"/>
<dbReference type="InterPro" id="IPR006127">
    <property type="entry name" value="ZnuA-like"/>
</dbReference>
<evidence type="ECO:0000256" key="5">
    <source>
        <dbReference type="ARBA" id="ARBA00022729"/>
    </source>
</evidence>
<dbReference type="GO" id="GO:0030001">
    <property type="term" value="P:metal ion transport"/>
    <property type="evidence" value="ECO:0007669"/>
    <property type="project" value="InterPro"/>
</dbReference>
<keyword evidence="4" id="KW-0479">Metal-binding</keyword>
<keyword evidence="10" id="KW-1185">Reference proteome</keyword>
<proteinExistence type="inferred from homology"/>
<evidence type="ECO:0000313" key="10">
    <source>
        <dbReference type="Proteomes" id="UP000199256"/>
    </source>
</evidence>
<keyword evidence="5 8" id="KW-0732">Signal</keyword>
<dbReference type="SUPFAM" id="SSF53807">
    <property type="entry name" value="Helical backbone' metal receptor"/>
    <property type="match status" value="1"/>
</dbReference>
<protein>
    <submittedName>
        <fullName evidence="9">Manganese/iron transport system substrate-binding protein</fullName>
    </submittedName>
</protein>
<dbReference type="Gene3D" id="3.40.50.1980">
    <property type="entry name" value="Nitrogenase molybdenum iron protein domain"/>
    <property type="match status" value="2"/>
</dbReference>
<evidence type="ECO:0000256" key="8">
    <source>
        <dbReference type="SAM" id="SignalP"/>
    </source>
</evidence>
<evidence type="ECO:0000256" key="4">
    <source>
        <dbReference type="ARBA" id="ARBA00022723"/>
    </source>
</evidence>
<evidence type="ECO:0000256" key="2">
    <source>
        <dbReference type="ARBA" id="ARBA00011028"/>
    </source>
</evidence>
<dbReference type="PANTHER" id="PTHR42953:SF1">
    <property type="entry name" value="METAL-BINDING PROTEIN HI_0362-RELATED"/>
    <property type="match status" value="1"/>
</dbReference>
<dbReference type="GO" id="GO:0046872">
    <property type="term" value="F:metal ion binding"/>
    <property type="evidence" value="ECO:0007669"/>
    <property type="project" value="UniProtKB-KW"/>
</dbReference>
<dbReference type="OrthoDB" id="9810636at2"/>
<organism evidence="9 10">
    <name type="scientific">Ectothiorhodospira marina</name>
    <dbReference type="NCBI Taxonomy" id="1396821"/>
    <lineage>
        <taxon>Bacteria</taxon>
        <taxon>Pseudomonadati</taxon>
        <taxon>Pseudomonadota</taxon>
        <taxon>Gammaproteobacteria</taxon>
        <taxon>Chromatiales</taxon>
        <taxon>Ectothiorhodospiraceae</taxon>
        <taxon>Ectothiorhodospira</taxon>
    </lineage>
</organism>
<feature type="chain" id="PRO_5011748944" evidence="8">
    <location>
        <begin position="22"/>
        <end position="302"/>
    </location>
</feature>
<dbReference type="InterPro" id="IPR050492">
    <property type="entry name" value="Bact_metal-bind_prot9"/>
</dbReference>
<comment type="subcellular location">
    <subcellularLocation>
        <location evidence="1">Cell envelope</location>
    </subcellularLocation>
</comment>
<dbReference type="InterPro" id="IPR006128">
    <property type="entry name" value="Lipoprotein_PsaA-like"/>
</dbReference>
<keyword evidence="7" id="KW-0175">Coiled coil</keyword>
<dbReference type="PRINTS" id="PR00691">
    <property type="entry name" value="ADHESINB"/>
</dbReference>
<evidence type="ECO:0000256" key="1">
    <source>
        <dbReference type="ARBA" id="ARBA00004196"/>
    </source>
</evidence>